<protein>
    <submittedName>
        <fullName evidence="3">Phosphatase PAP2 family protein</fullName>
    </submittedName>
</protein>
<feature type="transmembrane region" description="Helical" evidence="1">
    <location>
        <begin position="69"/>
        <end position="95"/>
    </location>
</feature>
<gene>
    <name evidence="3" type="ORF">DU505_22005</name>
</gene>
<feature type="transmembrane region" description="Helical" evidence="1">
    <location>
        <begin position="173"/>
        <end position="198"/>
    </location>
</feature>
<dbReference type="Proteomes" id="UP000252405">
    <property type="component" value="Unassembled WGS sequence"/>
</dbReference>
<reference evidence="3 4" key="1">
    <citation type="submission" date="2018-07" db="EMBL/GenBank/DDBJ databases">
        <title>Halomonas montanilacus sp. nov., isolated from Lake Pengyan on Tibetan Plateau.</title>
        <authorList>
            <person name="Lu H."/>
            <person name="Xing P."/>
            <person name="Wu Q."/>
        </authorList>
    </citation>
    <scope>NUCLEOTIDE SEQUENCE [LARGE SCALE GENOMIC DNA]</scope>
    <source>
        <strain evidence="3 4">PYC7W</strain>
    </source>
</reference>
<feature type="transmembrane region" description="Helical" evidence="1">
    <location>
        <begin position="21"/>
        <end position="40"/>
    </location>
</feature>
<dbReference type="EMBL" id="QPII01000036">
    <property type="protein sequence ID" value="RCV85991.1"/>
    <property type="molecule type" value="Genomic_DNA"/>
</dbReference>
<keyword evidence="1" id="KW-0472">Membrane</keyword>
<evidence type="ECO:0000313" key="3">
    <source>
        <dbReference type="EMBL" id="RCV85991.1"/>
    </source>
</evidence>
<evidence type="ECO:0000313" key="4">
    <source>
        <dbReference type="Proteomes" id="UP000252405"/>
    </source>
</evidence>
<feature type="transmembrane region" description="Helical" evidence="1">
    <location>
        <begin position="210"/>
        <end position="230"/>
    </location>
</feature>
<evidence type="ECO:0000259" key="2">
    <source>
        <dbReference type="SMART" id="SM00014"/>
    </source>
</evidence>
<feature type="transmembrane region" description="Helical" evidence="1">
    <location>
        <begin position="107"/>
        <end position="128"/>
    </location>
</feature>
<keyword evidence="1" id="KW-1133">Transmembrane helix</keyword>
<organism evidence="3 4">
    <name type="scientific">Billgrantia montanilacus</name>
    <dbReference type="NCBI Taxonomy" id="2282305"/>
    <lineage>
        <taxon>Bacteria</taxon>
        <taxon>Pseudomonadati</taxon>
        <taxon>Pseudomonadota</taxon>
        <taxon>Gammaproteobacteria</taxon>
        <taxon>Oceanospirillales</taxon>
        <taxon>Halomonadaceae</taxon>
        <taxon>Billgrantia</taxon>
    </lineage>
</organism>
<dbReference type="SUPFAM" id="SSF48317">
    <property type="entry name" value="Acid phosphatase/Vanadium-dependent haloperoxidase"/>
    <property type="match status" value="1"/>
</dbReference>
<dbReference type="Pfam" id="PF01569">
    <property type="entry name" value="PAP2"/>
    <property type="match status" value="1"/>
</dbReference>
<sequence>MGAHFLQLVPPPMPQIETHFALGRILLFNLLGAILVWSWVSPGLMFWTEIDDVVFFATNAWLSEENEAWVLFVAATNHRLFDVFSLLNLLALYLWAISRDPEQEHRLLRWGGIGVAMLLSAVFIAQGVRMGVPYTHPSPTLVYENVNLITEMVDFWSKDRSGSSFPGDHGVNLLLFTAFMWRFAGLKLMLVSALFAVLLSAPRILSGAHWFSDVYFAAIAINLLVAPWILLTPLAPGLSRALTAGMVRVRNALPGQLSHL</sequence>
<keyword evidence="1" id="KW-0812">Transmembrane</keyword>
<accession>A0A368TN18</accession>
<feature type="domain" description="Phosphatidic acid phosphatase type 2/haloperoxidase" evidence="2">
    <location>
        <begin position="113"/>
        <end position="226"/>
    </location>
</feature>
<evidence type="ECO:0000256" key="1">
    <source>
        <dbReference type="SAM" id="Phobius"/>
    </source>
</evidence>
<dbReference type="SMART" id="SM00014">
    <property type="entry name" value="acidPPc"/>
    <property type="match status" value="1"/>
</dbReference>
<keyword evidence="4" id="KW-1185">Reference proteome</keyword>
<comment type="caution">
    <text evidence="3">The sequence shown here is derived from an EMBL/GenBank/DDBJ whole genome shotgun (WGS) entry which is preliminary data.</text>
</comment>
<proteinExistence type="predicted"/>
<dbReference type="InterPro" id="IPR000326">
    <property type="entry name" value="PAP2/HPO"/>
</dbReference>
<dbReference type="OrthoDB" id="8477781at2"/>
<dbReference type="AlphaFoldDB" id="A0A368TN18"/>
<dbReference type="InterPro" id="IPR036938">
    <property type="entry name" value="PAP2/HPO_sf"/>
</dbReference>
<name>A0A368TN18_9GAMM</name>